<evidence type="ECO:0000256" key="3">
    <source>
        <dbReference type="SAM" id="SignalP"/>
    </source>
</evidence>
<evidence type="ECO:0000313" key="4">
    <source>
        <dbReference type="EMBL" id="KAF3687061.1"/>
    </source>
</evidence>
<keyword evidence="3" id="KW-0732">Signal</keyword>
<reference evidence="4 5" key="1">
    <citation type="submission" date="2019-02" db="EMBL/GenBank/DDBJ databases">
        <title>Opniocepnalus argus genome.</title>
        <authorList>
            <person name="Zhou C."/>
            <person name="Xiao S."/>
        </authorList>
    </citation>
    <scope>NUCLEOTIDE SEQUENCE [LARGE SCALE GENOMIC DNA]</scope>
    <source>
        <strain evidence="4">OARG1902GOOAL</strain>
        <tissue evidence="4">Muscle</tissue>
    </source>
</reference>
<keyword evidence="2" id="KW-0472">Membrane</keyword>
<feature type="transmembrane region" description="Helical" evidence="2">
    <location>
        <begin position="165"/>
        <end position="183"/>
    </location>
</feature>
<evidence type="ECO:0000313" key="5">
    <source>
        <dbReference type="Proteomes" id="UP000503349"/>
    </source>
</evidence>
<organism evidence="4 5">
    <name type="scientific">Channa argus</name>
    <name type="common">Northern snakehead</name>
    <name type="synonym">Ophicephalus argus</name>
    <dbReference type="NCBI Taxonomy" id="215402"/>
    <lineage>
        <taxon>Eukaryota</taxon>
        <taxon>Metazoa</taxon>
        <taxon>Chordata</taxon>
        <taxon>Craniata</taxon>
        <taxon>Vertebrata</taxon>
        <taxon>Euteleostomi</taxon>
        <taxon>Actinopterygii</taxon>
        <taxon>Neopterygii</taxon>
        <taxon>Teleostei</taxon>
        <taxon>Neoteleostei</taxon>
        <taxon>Acanthomorphata</taxon>
        <taxon>Anabantaria</taxon>
        <taxon>Anabantiformes</taxon>
        <taxon>Channoidei</taxon>
        <taxon>Channidae</taxon>
        <taxon>Channa</taxon>
    </lineage>
</organism>
<feature type="signal peptide" evidence="3">
    <location>
        <begin position="1"/>
        <end position="19"/>
    </location>
</feature>
<feature type="chain" id="PRO_5026143646" evidence="3">
    <location>
        <begin position="20"/>
        <end position="254"/>
    </location>
</feature>
<reference evidence="5" key="2">
    <citation type="submission" date="2019-02" db="EMBL/GenBank/DDBJ databases">
        <title>Opniocepnalus argus Var Kimnra genome.</title>
        <authorList>
            <person name="Zhou C."/>
            <person name="Xiao S."/>
        </authorList>
    </citation>
    <scope>NUCLEOTIDE SEQUENCE [LARGE SCALE GENOMIC DNA]</scope>
</reference>
<accession>A0A6G1P9U0</accession>
<dbReference type="Proteomes" id="UP000503349">
    <property type="component" value="Chromosome 3"/>
</dbReference>
<proteinExistence type="predicted"/>
<evidence type="ECO:0000256" key="2">
    <source>
        <dbReference type="SAM" id="Phobius"/>
    </source>
</evidence>
<keyword evidence="2" id="KW-0812">Transmembrane</keyword>
<name>A0A6G1P9U0_CHAAH</name>
<gene>
    <name evidence="4" type="ORF">EXN66_Car002733</name>
</gene>
<sequence>MDLRTVVIITALLLKTADAFNSIPTSVPEQNQTNDCICNNTNTGATAAPTPCTAPTSNHPLPVLGFLTITWTSACKGDVILYHPSNSSHVCHDSETQIKARLTKLCQQKKGCKGTERWVKGKNEPNGSVITESGAEQRPSCYTLKVQCTVEGGVDLEQQLRTYKVFTGLLCCVLVIIFLIRFTRPTLEALQRRLSDRRQNRWIGPTQSHSVSYHRGKNVKNDDGEKRLSYPGLERLTVSDSREPSSNRNSGFNF</sequence>
<protein>
    <submittedName>
        <fullName evidence="4">Uncharacterized protein</fullName>
    </submittedName>
</protein>
<keyword evidence="2" id="KW-1133">Transmembrane helix</keyword>
<keyword evidence="5" id="KW-1185">Reference proteome</keyword>
<evidence type="ECO:0000256" key="1">
    <source>
        <dbReference type="SAM" id="MobiDB-lite"/>
    </source>
</evidence>
<feature type="region of interest" description="Disordered" evidence="1">
    <location>
        <begin position="205"/>
        <end position="227"/>
    </location>
</feature>
<dbReference type="EMBL" id="CM015714">
    <property type="protein sequence ID" value="KAF3687061.1"/>
    <property type="molecule type" value="Genomic_DNA"/>
</dbReference>
<dbReference type="AlphaFoldDB" id="A0A6G1P9U0"/>